<reference evidence="1 2" key="1">
    <citation type="submission" date="2015-01" db="EMBL/GenBank/DDBJ databases">
        <title>Genome sequencing of Jeotgalibacillus soli.</title>
        <authorList>
            <person name="Goh K.M."/>
            <person name="Chan K.-G."/>
            <person name="Yaakop A.S."/>
            <person name="Ee R."/>
            <person name="Gan H.M."/>
            <person name="Chan C.S."/>
        </authorList>
    </citation>
    <scope>NUCLEOTIDE SEQUENCE [LARGE SCALE GENOMIC DNA]</scope>
    <source>
        <strain evidence="1 2">P9</strain>
    </source>
</reference>
<accession>A0A0C2VLQ9</accession>
<proteinExistence type="predicted"/>
<evidence type="ECO:0000313" key="1">
    <source>
        <dbReference type="EMBL" id="KIL49857.1"/>
    </source>
</evidence>
<protein>
    <submittedName>
        <fullName evidence="1">Uncharacterized protein</fullName>
    </submittedName>
</protein>
<comment type="caution">
    <text evidence="1">The sequence shown here is derived from an EMBL/GenBank/DDBJ whole genome shotgun (WGS) entry which is preliminary data.</text>
</comment>
<dbReference type="RefSeq" id="WP_041087122.1">
    <property type="nucleotide sequence ID" value="NZ_JXRP01000009.1"/>
</dbReference>
<dbReference type="STRING" id="889306.KP78_13250"/>
<evidence type="ECO:0000313" key="2">
    <source>
        <dbReference type="Proteomes" id="UP000031938"/>
    </source>
</evidence>
<dbReference type="Proteomes" id="UP000031938">
    <property type="component" value="Unassembled WGS sequence"/>
</dbReference>
<gene>
    <name evidence="1" type="ORF">KP78_13250</name>
</gene>
<dbReference type="PATRIC" id="fig|889306.3.peg.1334"/>
<dbReference type="EMBL" id="JXRP01000009">
    <property type="protein sequence ID" value="KIL49857.1"/>
    <property type="molecule type" value="Genomic_DNA"/>
</dbReference>
<keyword evidence="2" id="KW-1185">Reference proteome</keyword>
<organism evidence="1 2">
    <name type="scientific">Jeotgalibacillus soli</name>
    <dbReference type="NCBI Taxonomy" id="889306"/>
    <lineage>
        <taxon>Bacteria</taxon>
        <taxon>Bacillati</taxon>
        <taxon>Bacillota</taxon>
        <taxon>Bacilli</taxon>
        <taxon>Bacillales</taxon>
        <taxon>Caryophanaceae</taxon>
        <taxon>Jeotgalibacillus</taxon>
    </lineage>
</organism>
<sequence length="198" mass="22816">MVSKLPEWMDRKRIRENKIQEEASYASVSAQIESSDRLFSLGFGEQAFPALDQLFQEESWSRNGVLRMHRIENAAHSWLEEDIMMMTRWFGLPERLHVTENMKDNGPRHIIALIRFESLAAVHWELTASVDRTAAMKMEWSSMEGTFQYNSSEPYSGVSAAPEVDIASCIHFAWPAGEGFKEREAVRQLISERTGEWT</sequence>
<name>A0A0C2VLQ9_9BACL</name>
<dbReference type="AlphaFoldDB" id="A0A0C2VLQ9"/>